<dbReference type="GeneID" id="63720057"/>
<dbReference type="RefSeq" id="XP_040654803.1">
    <property type="nucleotide sequence ID" value="XM_040804699.1"/>
</dbReference>
<feature type="region of interest" description="Disordered" evidence="1">
    <location>
        <begin position="94"/>
        <end position="116"/>
    </location>
</feature>
<keyword evidence="3" id="KW-1185">Reference proteome</keyword>
<dbReference type="EMBL" id="LAYC01000003">
    <property type="protein sequence ID" value="KYK55451.1"/>
    <property type="molecule type" value="Genomic_DNA"/>
</dbReference>
<sequence length="194" mass="20226">MDHGPMATDMGDPIREAEEYVSRSIHPAPPGSIMSFVACTLSQLLARSSGQTGGSVLHASAELGRSILCGRALDAADPSRASARGRGGFRTSFVEGPLDARPPFTPQPGTGQDASTYHAFQAPTGVGAGAGASDADANADADANICFGRRGKARTFLPSTWLRALRYLYLTFVNGQARCRRACTLTTTCTAAST</sequence>
<reference evidence="2 3" key="1">
    <citation type="journal article" date="2016" name="Sci. Rep.">
        <title>Insights into Adaptations to a Near-Obligate Nematode Endoparasitic Lifestyle from the Finished Genome of Drechmeria coniospora.</title>
        <authorList>
            <person name="Zhang L."/>
            <person name="Zhou Z."/>
            <person name="Guo Q."/>
            <person name="Fokkens L."/>
            <person name="Miskei M."/>
            <person name="Pocsi I."/>
            <person name="Zhang W."/>
            <person name="Chen M."/>
            <person name="Wang L."/>
            <person name="Sun Y."/>
            <person name="Donzelli B.G."/>
            <person name="Gibson D.M."/>
            <person name="Nelson D.R."/>
            <person name="Luo J.G."/>
            <person name="Rep M."/>
            <person name="Liu H."/>
            <person name="Yang S."/>
            <person name="Wang J."/>
            <person name="Krasnoff S.B."/>
            <person name="Xu Y."/>
            <person name="Molnar I."/>
            <person name="Lin M."/>
        </authorList>
    </citation>
    <scope>NUCLEOTIDE SEQUENCE [LARGE SCALE GENOMIC DNA]</scope>
    <source>
        <strain evidence="2 3">ARSEF 6962</strain>
    </source>
</reference>
<dbReference type="Proteomes" id="UP000076580">
    <property type="component" value="Chromosome 03"/>
</dbReference>
<comment type="caution">
    <text evidence="2">The sequence shown here is derived from an EMBL/GenBank/DDBJ whole genome shotgun (WGS) entry which is preliminary data.</text>
</comment>
<proteinExistence type="predicted"/>
<dbReference type="AlphaFoldDB" id="A0A151GEF4"/>
<name>A0A151GEF4_DRECN</name>
<accession>A0A151GEF4</accession>
<organism evidence="2 3">
    <name type="scientific">Drechmeria coniospora</name>
    <name type="common">Nematophagous fungus</name>
    <name type="synonym">Meria coniospora</name>
    <dbReference type="NCBI Taxonomy" id="98403"/>
    <lineage>
        <taxon>Eukaryota</taxon>
        <taxon>Fungi</taxon>
        <taxon>Dikarya</taxon>
        <taxon>Ascomycota</taxon>
        <taxon>Pezizomycotina</taxon>
        <taxon>Sordariomycetes</taxon>
        <taxon>Hypocreomycetidae</taxon>
        <taxon>Hypocreales</taxon>
        <taxon>Ophiocordycipitaceae</taxon>
        <taxon>Drechmeria</taxon>
    </lineage>
</organism>
<dbReference type="InParanoid" id="A0A151GEF4"/>
<gene>
    <name evidence="2" type="ORF">DCS_07414</name>
</gene>
<evidence type="ECO:0000313" key="2">
    <source>
        <dbReference type="EMBL" id="KYK55451.1"/>
    </source>
</evidence>
<evidence type="ECO:0000256" key="1">
    <source>
        <dbReference type="SAM" id="MobiDB-lite"/>
    </source>
</evidence>
<protein>
    <submittedName>
        <fullName evidence="2">Uncharacterized protein</fullName>
    </submittedName>
</protein>
<evidence type="ECO:0000313" key="3">
    <source>
        <dbReference type="Proteomes" id="UP000076580"/>
    </source>
</evidence>